<feature type="domain" description="Aminoacyl-transfer RNA synthetases class-II family profile" evidence="7">
    <location>
        <begin position="11"/>
        <end position="427"/>
    </location>
</feature>
<dbReference type="CDD" id="cd00773">
    <property type="entry name" value="HisRS-like_core"/>
    <property type="match status" value="1"/>
</dbReference>
<feature type="binding site" evidence="6">
    <location>
        <position position="130"/>
    </location>
    <ligand>
        <name>L-histidine</name>
        <dbReference type="ChEBI" id="CHEBI:57595"/>
    </ligand>
</feature>
<dbReference type="Gene3D" id="3.30.930.10">
    <property type="entry name" value="Bira Bifunctional Protein, Domain 2"/>
    <property type="match status" value="1"/>
</dbReference>
<name>A0A857MQG7_9BACT</name>
<comment type="similarity">
    <text evidence="1 5">Belongs to the class-II aminoacyl-tRNA synthetase family.</text>
</comment>
<dbReference type="InterPro" id="IPR004154">
    <property type="entry name" value="Anticodon-bd"/>
</dbReference>
<dbReference type="RefSeq" id="WP_260762444.1">
    <property type="nucleotide sequence ID" value="NZ_CP045921.1"/>
</dbReference>
<dbReference type="EC" id="6.1.1.21" evidence="5"/>
<comment type="subcellular location">
    <subcellularLocation>
        <location evidence="5">Cytoplasm</location>
    </subcellularLocation>
</comment>
<feature type="binding site" evidence="6">
    <location>
        <position position="272"/>
    </location>
    <ligand>
        <name>L-histidine</name>
        <dbReference type="ChEBI" id="CHEBI:57595"/>
    </ligand>
</feature>
<dbReference type="GO" id="GO:0006427">
    <property type="term" value="P:histidyl-tRNA aminoacylation"/>
    <property type="evidence" value="ECO:0007669"/>
    <property type="project" value="UniProtKB-UniRule"/>
</dbReference>
<dbReference type="AlphaFoldDB" id="A0A857MQG7"/>
<dbReference type="InterPro" id="IPR045864">
    <property type="entry name" value="aa-tRNA-synth_II/BPL/LPL"/>
</dbReference>
<dbReference type="InterPro" id="IPR036621">
    <property type="entry name" value="Anticodon-bd_dom_sf"/>
</dbReference>
<keyword evidence="5" id="KW-0067">ATP-binding</keyword>
<protein>
    <recommendedName>
        <fullName evidence="5">Histidine--tRNA ligase</fullName>
        <ecNumber evidence="5">6.1.1.21</ecNumber>
    </recommendedName>
    <alternativeName>
        <fullName evidence="5">Histidyl-tRNA synthetase</fullName>
        <shortName evidence="5">HisRS</shortName>
    </alternativeName>
</protein>
<gene>
    <name evidence="5" type="primary">hisS</name>
    <name evidence="8" type="ORF">GII36_03320</name>
</gene>
<evidence type="ECO:0000313" key="9">
    <source>
        <dbReference type="Proteomes" id="UP001059824"/>
    </source>
</evidence>
<sequence>MSSLSTQPYKGTRDYYPEDMRVRNYIFDMWRKVAQQHGYEEYAAPVLEPLEIYTAKSGQELATEQTYTFTDRGDRTVAIRPEMTPSVSRMVAARRQELGYPARLYSIANFMRYERPQRGREREFWQLNTDIFGVDGVQAEAEIIAMAYEIVKAFGASDEMFAVRINNRKLINFMMHDYLGLDAVQSHLMVKLFDRKNKIPAESFRDQVVDIFGEDRASEGAAKIAKLITAKSMADLPAELRESEAVLEVQELFTLLADAGVANATFDITLMRGLDYYTGTVFEVFDMHPDNNRSMFGGGRYDGLVGLFGVDPVPTVGMAPGLTPMQLFLESHKLLPEFVSTTDIAIVVLGEDTLEGALGFARKLRAEGVNVEVDISGRKLDRQIKAVLKKQVPFMAFVGEDELRHNLYAFKDVASETEEKLSLERIVTRVRDYRRRGTMDEIDALFAE</sequence>
<dbReference type="HAMAP" id="MF_00127">
    <property type="entry name" value="His_tRNA_synth"/>
    <property type="match status" value="1"/>
</dbReference>
<accession>A0A857MQG7</accession>
<dbReference type="KEGG" id="mama:GII36_03320"/>
<keyword evidence="5" id="KW-0963">Cytoplasm</keyword>
<dbReference type="Gene3D" id="3.40.50.800">
    <property type="entry name" value="Anticodon-binding domain"/>
    <property type="match status" value="1"/>
</dbReference>
<dbReference type="PANTHER" id="PTHR43707">
    <property type="entry name" value="HISTIDYL-TRNA SYNTHETASE"/>
    <property type="match status" value="1"/>
</dbReference>
<evidence type="ECO:0000256" key="6">
    <source>
        <dbReference type="PIRSR" id="PIRSR001549-1"/>
    </source>
</evidence>
<dbReference type="Proteomes" id="UP001059824">
    <property type="component" value="Chromosome"/>
</dbReference>
<dbReference type="Pfam" id="PF03129">
    <property type="entry name" value="HGTP_anticodon"/>
    <property type="match status" value="1"/>
</dbReference>
<evidence type="ECO:0000256" key="4">
    <source>
        <dbReference type="ARBA" id="ARBA00047639"/>
    </source>
</evidence>
<evidence type="ECO:0000256" key="1">
    <source>
        <dbReference type="ARBA" id="ARBA00008226"/>
    </source>
</evidence>
<dbReference type="GO" id="GO:0004821">
    <property type="term" value="F:histidine-tRNA ligase activity"/>
    <property type="evidence" value="ECO:0007669"/>
    <property type="project" value="UniProtKB-UniRule"/>
</dbReference>
<dbReference type="InterPro" id="IPR041715">
    <property type="entry name" value="HisRS-like_core"/>
</dbReference>
<feature type="binding site" evidence="6">
    <location>
        <position position="112"/>
    </location>
    <ligand>
        <name>L-histidine</name>
        <dbReference type="ChEBI" id="CHEBI:57595"/>
    </ligand>
</feature>
<keyword evidence="3 5" id="KW-0030">Aminoacyl-tRNA synthetase</keyword>
<proteinExistence type="inferred from homology"/>
<dbReference type="EMBL" id="CP045921">
    <property type="protein sequence ID" value="QHN42870.1"/>
    <property type="molecule type" value="Genomic_DNA"/>
</dbReference>
<evidence type="ECO:0000259" key="7">
    <source>
        <dbReference type="PROSITE" id="PS50862"/>
    </source>
</evidence>
<keyword evidence="5" id="KW-0648">Protein biosynthesis</keyword>
<dbReference type="InterPro" id="IPR006195">
    <property type="entry name" value="aa-tRNA-synth_II"/>
</dbReference>
<dbReference type="PANTHER" id="PTHR43707:SF1">
    <property type="entry name" value="HISTIDINE--TRNA LIGASE, MITOCHONDRIAL-RELATED"/>
    <property type="match status" value="1"/>
</dbReference>
<keyword evidence="9" id="KW-1185">Reference proteome</keyword>
<dbReference type="SUPFAM" id="SSF55681">
    <property type="entry name" value="Class II aaRS and biotin synthetases"/>
    <property type="match status" value="1"/>
</dbReference>
<dbReference type="Pfam" id="PF13393">
    <property type="entry name" value="tRNA-synt_His"/>
    <property type="match status" value="1"/>
</dbReference>
<dbReference type="GO" id="GO:0005737">
    <property type="term" value="C:cytoplasm"/>
    <property type="evidence" value="ECO:0007669"/>
    <property type="project" value="UniProtKB-SubCell"/>
</dbReference>
<dbReference type="InterPro" id="IPR015807">
    <property type="entry name" value="His-tRNA-ligase"/>
</dbReference>
<keyword evidence="2 5" id="KW-0547">Nucleotide-binding</keyword>
<reference evidence="8" key="1">
    <citation type="journal article" date="2021" name="Nat. Microbiol.">
        <title>Cocultivation of an ultrasmall environmental parasitic bacterium with lytic ability against bacteria associated with wastewater foams.</title>
        <authorList>
            <person name="Batinovic S."/>
            <person name="Rose J.J.A."/>
            <person name="Ratcliffe J."/>
            <person name="Seviour R.J."/>
            <person name="Petrovski S."/>
        </authorList>
    </citation>
    <scope>NUCLEOTIDE SEQUENCE</scope>
    <source>
        <strain evidence="8">JR1</strain>
    </source>
</reference>
<evidence type="ECO:0000313" key="8">
    <source>
        <dbReference type="EMBL" id="QHN42870.1"/>
    </source>
</evidence>
<organism evidence="8 9">
    <name type="scientific">Candidatus Mycosynbacter amalyticus</name>
    <dbReference type="NCBI Taxonomy" id="2665156"/>
    <lineage>
        <taxon>Bacteria</taxon>
        <taxon>Candidatus Saccharimonadota</taxon>
        <taxon>Candidatus Saccharimonadota incertae sedis</taxon>
        <taxon>Candidatus Mycosynbacter</taxon>
    </lineage>
</organism>
<dbReference type="PROSITE" id="PS50862">
    <property type="entry name" value="AA_TRNA_LIGASE_II"/>
    <property type="match status" value="1"/>
</dbReference>
<dbReference type="SUPFAM" id="SSF52954">
    <property type="entry name" value="Class II aaRS ABD-related"/>
    <property type="match status" value="1"/>
</dbReference>
<dbReference type="InterPro" id="IPR004516">
    <property type="entry name" value="HisRS/HisZ"/>
</dbReference>
<comment type="catalytic activity">
    <reaction evidence="4 5">
        <text>tRNA(His) + L-histidine + ATP = L-histidyl-tRNA(His) + AMP + diphosphate + H(+)</text>
        <dbReference type="Rhea" id="RHEA:17313"/>
        <dbReference type="Rhea" id="RHEA-COMP:9665"/>
        <dbReference type="Rhea" id="RHEA-COMP:9689"/>
        <dbReference type="ChEBI" id="CHEBI:15378"/>
        <dbReference type="ChEBI" id="CHEBI:30616"/>
        <dbReference type="ChEBI" id="CHEBI:33019"/>
        <dbReference type="ChEBI" id="CHEBI:57595"/>
        <dbReference type="ChEBI" id="CHEBI:78442"/>
        <dbReference type="ChEBI" id="CHEBI:78527"/>
        <dbReference type="ChEBI" id="CHEBI:456215"/>
        <dbReference type="EC" id="6.1.1.21"/>
    </reaction>
</comment>
<feature type="binding site" evidence="6">
    <location>
        <position position="126"/>
    </location>
    <ligand>
        <name>L-histidine</name>
        <dbReference type="ChEBI" id="CHEBI:57595"/>
    </ligand>
</feature>
<evidence type="ECO:0000256" key="5">
    <source>
        <dbReference type="HAMAP-Rule" id="MF_00127"/>
    </source>
</evidence>
<evidence type="ECO:0000256" key="2">
    <source>
        <dbReference type="ARBA" id="ARBA00022741"/>
    </source>
</evidence>
<dbReference type="PIRSF" id="PIRSF001549">
    <property type="entry name" value="His-tRNA_synth"/>
    <property type="match status" value="1"/>
</dbReference>
<feature type="binding site" evidence="6">
    <location>
        <begin position="82"/>
        <end position="84"/>
    </location>
    <ligand>
        <name>L-histidine</name>
        <dbReference type="ChEBI" id="CHEBI:57595"/>
    </ligand>
</feature>
<dbReference type="NCBIfam" id="TIGR00442">
    <property type="entry name" value="hisS"/>
    <property type="match status" value="1"/>
</dbReference>
<evidence type="ECO:0000256" key="3">
    <source>
        <dbReference type="ARBA" id="ARBA00023146"/>
    </source>
</evidence>
<comment type="subunit">
    <text evidence="5">Homodimer.</text>
</comment>
<keyword evidence="5 8" id="KW-0436">Ligase</keyword>
<feature type="binding site" evidence="6">
    <location>
        <begin position="276"/>
        <end position="277"/>
    </location>
    <ligand>
        <name>L-histidine</name>
        <dbReference type="ChEBI" id="CHEBI:57595"/>
    </ligand>
</feature>
<dbReference type="GO" id="GO:0005524">
    <property type="term" value="F:ATP binding"/>
    <property type="evidence" value="ECO:0007669"/>
    <property type="project" value="UniProtKB-UniRule"/>
</dbReference>